<sequence length="177" mass="18471">MTATALTALDIIILLLILGCAVMGVLRGFVTEVLSLFAWVAAIAALKVLHGPATGFLADIVGTRGGAAVLAFALIFLIVFILGKMVAGSVGRRTRQSVLGPVDRLLGLGFGALKGLLAGTLLFLAANLGYDTVFGGGSERPEWMTKSRTYPLLNASGRAIVDFVEMRRRSGAAHKAS</sequence>
<accession>A0A2T5FUU5</accession>
<dbReference type="AlphaFoldDB" id="A0A2T5FUU5"/>
<keyword evidence="4 5" id="KW-0472">Membrane</keyword>
<dbReference type="RefSeq" id="WP_107969058.1">
    <property type="nucleotide sequence ID" value="NZ_NWBU01000015.1"/>
</dbReference>
<comment type="subcellular location">
    <subcellularLocation>
        <location evidence="1">Membrane</location>
        <topology evidence="1">Multi-pass membrane protein</topology>
    </subcellularLocation>
</comment>
<dbReference type="InterPro" id="IPR003825">
    <property type="entry name" value="Colicin-V_CvpA"/>
</dbReference>
<evidence type="ECO:0000313" key="7">
    <source>
        <dbReference type="Proteomes" id="UP000244162"/>
    </source>
</evidence>
<dbReference type="Pfam" id="PF02674">
    <property type="entry name" value="Colicin_V"/>
    <property type="match status" value="1"/>
</dbReference>
<dbReference type="OrthoDB" id="9806894at2"/>
<feature type="transmembrane region" description="Helical" evidence="5">
    <location>
        <begin position="105"/>
        <end position="126"/>
    </location>
</feature>
<comment type="caution">
    <text evidence="6">The sequence shown here is derived from an EMBL/GenBank/DDBJ whole genome shotgun (WGS) entry which is preliminary data.</text>
</comment>
<dbReference type="PANTHER" id="PTHR36926:SF1">
    <property type="entry name" value="COLICIN V PRODUCTION PROTEIN"/>
    <property type="match status" value="1"/>
</dbReference>
<keyword evidence="7" id="KW-1185">Reference proteome</keyword>
<dbReference type="Proteomes" id="UP000244162">
    <property type="component" value="Unassembled WGS sequence"/>
</dbReference>
<gene>
    <name evidence="6" type="ORF">CLG96_14970</name>
</gene>
<protein>
    <submittedName>
        <fullName evidence="6">Colicin V production protein</fullName>
    </submittedName>
</protein>
<feature type="transmembrane region" description="Helical" evidence="5">
    <location>
        <begin position="65"/>
        <end position="84"/>
    </location>
</feature>
<name>A0A2T5FUU5_9SPHN</name>
<proteinExistence type="predicted"/>
<dbReference type="GO" id="GO:0016020">
    <property type="term" value="C:membrane"/>
    <property type="evidence" value="ECO:0007669"/>
    <property type="project" value="UniProtKB-SubCell"/>
</dbReference>
<dbReference type="GO" id="GO:0009403">
    <property type="term" value="P:toxin biosynthetic process"/>
    <property type="evidence" value="ECO:0007669"/>
    <property type="project" value="InterPro"/>
</dbReference>
<reference evidence="6 7" key="1">
    <citation type="submission" date="2017-09" db="EMBL/GenBank/DDBJ databases">
        <title>Sphingomonas panjinensis sp.nov., isolated from oil-contaminated soil.</title>
        <authorList>
            <person name="Wang L."/>
            <person name="Chen L."/>
        </authorList>
    </citation>
    <scope>NUCLEOTIDE SEQUENCE [LARGE SCALE GENOMIC DNA]</scope>
    <source>
        <strain evidence="6 7">FW-11</strain>
    </source>
</reference>
<evidence type="ECO:0000313" key="6">
    <source>
        <dbReference type="EMBL" id="PTQ08505.1"/>
    </source>
</evidence>
<dbReference type="PANTHER" id="PTHR36926">
    <property type="entry name" value="COLICIN V PRODUCTION PROTEIN"/>
    <property type="match status" value="1"/>
</dbReference>
<evidence type="ECO:0000256" key="2">
    <source>
        <dbReference type="ARBA" id="ARBA00022692"/>
    </source>
</evidence>
<dbReference type="EMBL" id="NWBU01000015">
    <property type="protein sequence ID" value="PTQ08505.1"/>
    <property type="molecule type" value="Genomic_DNA"/>
</dbReference>
<evidence type="ECO:0000256" key="3">
    <source>
        <dbReference type="ARBA" id="ARBA00022989"/>
    </source>
</evidence>
<feature type="transmembrane region" description="Helical" evidence="5">
    <location>
        <begin position="33"/>
        <end position="53"/>
    </location>
</feature>
<organism evidence="6 7">
    <name type="scientific">Sphingomonas oleivorans</name>
    <dbReference type="NCBI Taxonomy" id="1735121"/>
    <lineage>
        <taxon>Bacteria</taxon>
        <taxon>Pseudomonadati</taxon>
        <taxon>Pseudomonadota</taxon>
        <taxon>Alphaproteobacteria</taxon>
        <taxon>Sphingomonadales</taxon>
        <taxon>Sphingomonadaceae</taxon>
        <taxon>Sphingomonas</taxon>
    </lineage>
</organism>
<keyword evidence="3 5" id="KW-1133">Transmembrane helix</keyword>
<dbReference type="InterPro" id="IPR052719">
    <property type="entry name" value="CvpA-like"/>
</dbReference>
<evidence type="ECO:0000256" key="4">
    <source>
        <dbReference type="ARBA" id="ARBA00023136"/>
    </source>
</evidence>
<evidence type="ECO:0000256" key="5">
    <source>
        <dbReference type="SAM" id="Phobius"/>
    </source>
</evidence>
<keyword evidence="2 5" id="KW-0812">Transmembrane</keyword>
<evidence type="ECO:0000256" key="1">
    <source>
        <dbReference type="ARBA" id="ARBA00004141"/>
    </source>
</evidence>
<feature type="transmembrane region" description="Helical" evidence="5">
    <location>
        <begin position="6"/>
        <end position="26"/>
    </location>
</feature>